<dbReference type="Pfam" id="PF24112">
    <property type="entry name" value="Amanitin"/>
    <property type="match status" value="1"/>
</dbReference>
<evidence type="ECO:0000313" key="3">
    <source>
        <dbReference type="EMBL" id="QKM76219.1"/>
    </source>
</evidence>
<dbReference type="EMBL" id="MN272422">
    <property type="protein sequence ID" value="QKM76219.1"/>
    <property type="molecule type" value="Genomic_DNA"/>
</dbReference>
<dbReference type="AlphaFoldDB" id="A0A6M9QBS5"/>
<protein>
    <submittedName>
        <fullName evidence="3">Alpha-amanitin</fullName>
    </submittedName>
</protein>
<organism evidence="3">
    <name type="scientific">Lepiota venenata</name>
    <dbReference type="NCBI Taxonomy" id="2136145"/>
    <lineage>
        <taxon>Eukaryota</taxon>
        <taxon>Fungi</taxon>
        <taxon>Dikarya</taxon>
        <taxon>Basidiomycota</taxon>
        <taxon>Agaricomycotina</taxon>
        <taxon>Agaricomycetes</taxon>
        <taxon>Agaricomycetidae</taxon>
        <taxon>Agaricales</taxon>
        <taxon>Agaricineae</taxon>
        <taxon>Agaricaceae</taxon>
        <taxon>Lepiota</taxon>
    </lineage>
</organism>
<evidence type="ECO:0000256" key="1">
    <source>
        <dbReference type="ARBA" id="ARBA00010534"/>
    </source>
</evidence>
<evidence type="ECO:0000256" key="2">
    <source>
        <dbReference type="ARBA" id="ARBA00022656"/>
    </source>
</evidence>
<sequence>MDANSTRLPIWGIGCNPWAPESVNDTLTRGKDLC</sequence>
<accession>A0A6M9QBS5</accession>
<reference evidence="3" key="1">
    <citation type="submission" date="2019-08" db="EMBL/GenBank/DDBJ databases">
        <title>Diversity of MSDIN family members in amanitin-producing mushrooms and phylogeny of the toxin and the prolyl oligopeptidase genes.</title>
        <authorList>
            <person name="He Z.M."/>
        </authorList>
    </citation>
    <scope>NUCLEOTIDE SEQUENCE</scope>
</reference>
<keyword evidence="2" id="KW-0800">Toxin</keyword>
<dbReference type="GO" id="GO:0090729">
    <property type="term" value="F:toxin activity"/>
    <property type="evidence" value="ECO:0007669"/>
    <property type="project" value="UniProtKB-KW"/>
</dbReference>
<comment type="similarity">
    <text evidence="1">Belongs to the MSDIN fungal toxin family.</text>
</comment>
<proteinExistence type="inferred from homology"/>
<dbReference type="InterPro" id="IPR027582">
    <property type="entry name" value="Amanitin/phalloidin"/>
</dbReference>
<name>A0A6M9QBS5_9AGAR</name>
<gene>
    <name evidence="3" type="primary">alpha-AMA2</name>
</gene>
<dbReference type="NCBIfam" id="TIGR04309">
    <property type="entry name" value="amanitin"/>
    <property type="match status" value="1"/>
</dbReference>